<name>A0ABR9KGG5_9ACTN</name>
<organism evidence="2 3">
    <name type="scientific">Nonomuraea africana</name>
    <dbReference type="NCBI Taxonomy" id="46171"/>
    <lineage>
        <taxon>Bacteria</taxon>
        <taxon>Bacillati</taxon>
        <taxon>Actinomycetota</taxon>
        <taxon>Actinomycetes</taxon>
        <taxon>Streptosporangiales</taxon>
        <taxon>Streptosporangiaceae</taxon>
        <taxon>Nonomuraea</taxon>
    </lineage>
</organism>
<dbReference type="RefSeq" id="WP_192775776.1">
    <property type="nucleotide sequence ID" value="NZ_BAAASY010000007.1"/>
</dbReference>
<comment type="caution">
    <text evidence="2">The sequence shown here is derived from an EMBL/GenBank/DDBJ whole genome shotgun (WGS) entry which is preliminary data.</text>
</comment>
<accession>A0ABR9KGG5</accession>
<reference evidence="2 3" key="1">
    <citation type="submission" date="2020-10" db="EMBL/GenBank/DDBJ databases">
        <title>Sequencing the genomes of 1000 actinobacteria strains.</title>
        <authorList>
            <person name="Klenk H.-P."/>
        </authorList>
    </citation>
    <scope>NUCLEOTIDE SEQUENCE [LARGE SCALE GENOMIC DNA]</scope>
    <source>
        <strain evidence="2 3">DSM 43748</strain>
    </source>
</reference>
<proteinExistence type="predicted"/>
<dbReference type="Proteomes" id="UP000661607">
    <property type="component" value="Unassembled WGS sequence"/>
</dbReference>
<feature type="transmembrane region" description="Helical" evidence="1">
    <location>
        <begin position="563"/>
        <end position="583"/>
    </location>
</feature>
<dbReference type="EMBL" id="JADBEF010000001">
    <property type="protein sequence ID" value="MBE1560743.1"/>
    <property type="molecule type" value="Genomic_DNA"/>
</dbReference>
<evidence type="ECO:0000313" key="3">
    <source>
        <dbReference type="Proteomes" id="UP000661607"/>
    </source>
</evidence>
<keyword evidence="1" id="KW-0812">Transmembrane</keyword>
<evidence type="ECO:0000256" key="1">
    <source>
        <dbReference type="SAM" id="Phobius"/>
    </source>
</evidence>
<sequence length="588" mass="63196">MQRLDQIFYTWSERSLLGGKGMGPVASSLPVGALAGWDPVLRGRVWAGWQEHDRFGLGYLRGPDGYAVICKRPVTEAEGRQASLAHVLVGREITPLGALALHDWDGWLTAWDGTAELDPLSWEDLRRQCDLARRDLVGRARRLPAATLAELVAFVLAEPEADVSVVAPTESPAELLCALVEITGAMTFSTMESRDDDRGCPRVVFLPDDHDSRMGVPRRRFRFGSGGADPFALALATSYRAEGRAAIDRIRPQTPVTTADEARAWARAAQLAPGVLDDITGLLRRASDLSAAELGALRSKQGLAEARRIVPALEDGALAALLRASGLPEEVSALAQECALRSFLTGRAGEQVLAALAIRPPPARLIGEQLKHAPPLGRVAALARQALPDVRERRDLLDRAARQLSKSELIAWVHDHCRDEPEAAHVALRVICDGQERSAEQRRRALDTLIARGALAEATAELTPSPREAAAYLQSVLTVVAGARIDEPLMASFLARSHPPAHLLYALRAMAGDSRALALADRTAWGQFFTQSGLPAPLGAQPVASRAQPGPADERPAPRAERILLVVFFTSVVALLAVVAIVVTGGPL</sequence>
<keyword evidence="3" id="KW-1185">Reference proteome</keyword>
<keyword evidence="1" id="KW-0472">Membrane</keyword>
<keyword evidence="1" id="KW-1133">Transmembrane helix</keyword>
<protein>
    <submittedName>
        <fullName evidence="2">Uncharacterized protein</fullName>
    </submittedName>
</protein>
<gene>
    <name evidence="2" type="ORF">H4W81_003522</name>
</gene>
<evidence type="ECO:0000313" key="2">
    <source>
        <dbReference type="EMBL" id="MBE1560743.1"/>
    </source>
</evidence>